<keyword evidence="2" id="KW-1185">Reference proteome</keyword>
<gene>
    <name evidence="1" type="ORF">EYF80_027870</name>
</gene>
<comment type="caution">
    <text evidence="1">The sequence shown here is derived from an EMBL/GenBank/DDBJ whole genome shotgun (WGS) entry which is preliminary data.</text>
</comment>
<dbReference type="Proteomes" id="UP000314294">
    <property type="component" value="Unassembled WGS sequence"/>
</dbReference>
<evidence type="ECO:0000313" key="1">
    <source>
        <dbReference type="EMBL" id="TNN61943.1"/>
    </source>
</evidence>
<reference evidence="1 2" key="1">
    <citation type="submission" date="2019-03" db="EMBL/GenBank/DDBJ databases">
        <title>First draft genome of Liparis tanakae, snailfish: a comprehensive survey of snailfish specific genes.</title>
        <authorList>
            <person name="Kim W."/>
            <person name="Song I."/>
            <person name="Jeong J.-H."/>
            <person name="Kim D."/>
            <person name="Kim S."/>
            <person name="Ryu S."/>
            <person name="Song J.Y."/>
            <person name="Lee S.K."/>
        </authorList>
    </citation>
    <scope>NUCLEOTIDE SEQUENCE [LARGE SCALE GENOMIC DNA]</scope>
    <source>
        <tissue evidence="1">Muscle</tissue>
    </source>
</reference>
<proteinExistence type="predicted"/>
<sequence>MPCREESGARTKRSMLSFCSKNSEGLLQRLIVGVTFGCGMPQLPEQQRVLHDPLDRPARLIGIHDLHTMSPPESKLCAMGSAEV</sequence>
<evidence type="ECO:0000313" key="2">
    <source>
        <dbReference type="Proteomes" id="UP000314294"/>
    </source>
</evidence>
<dbReference type="EMBL" id="SRLO01000305">
    <property type="protein sequence ID" value="TNN61943.1"/>
    <property type="molecule type" value="Genomic_DNA"/>
</dbReference>
<organism evidence="1 2">
    <name type="scientific">Liparis tanakae</name>
    <name type="common">Tanaka's snailfish</name>
    <dbReference type="NCBI Taxonomy" id="230148"/>
    <lineage>
        <taxon>Eukaryota</taxon>
        <taxon>Metazoa</taxon>
        <taxon>Chordata</taxon>
        <taxon>Craniata</taxon>
        <taxon>Vertebrata</taxon>
        <taxon>Euteleostomi</taxon>
        <taxon>Actinopterygii</taxon>
        <taxon>Neopterygii</taxon>
        <taxon>Teleostei</taxon>
        <taxon>Neoteleostei</taxon>
        <taxon>Acanthomorphata</taxon>
        <taxon>Eupercaria</taxon>
        <taxon>Perciformes</taxon>
        <taxon>Cottioidei</taxon>
        <taxon>Cottales</taxon>
        <taxon>Liparidae</taxon>
        <taxon>Liparis</taxon>
    </lineage>
</organism>
<accession>A0A4Z2HAA4</accession>
<dbReference type="AlphaFoldDB" id="A0A4Z2HAA4"/>
<name>A0A4Z2HAA4_9TELE</name>
<protein>
    <submittedName>
        <fullName evidence="1">Uncharacterized protein</fullName>
    </submittedName>
</protein>